<feature type="domain" description="Reverse transcriptase Ty1/copia-type" evidence="2">
    <location>
        <begin position="5"/>
        <end position="74"/>
    </location>
</feature>
<dbReference type="InterPro" id="IPR013103">
    <property type="entry name" value="RVT_2"/>
</dbReference>
<dbReference type="Pfam" id="PF07727">
    <property type="entry name" value="RVT_2"/>
    <property type="match status" value="1"/>
</dbReference>
<evidence type="ECO:0000256" key="1">
    <source>
        <dbReference type="SAM" id="Phobius"/>
    </source>
</evidence>
<keyword evidence="1" id="KW-0812">Transmembrane</keyword>
<keyword evidence="1" id="KW-0472">Membrane</keyword>
<gene>
    <name evidence="3" type="ORF">VITISV_018826</name>
</gene>
<dbReference type="InterPro" id="IPR043502">
    <property type="entry name" value="DNA/RNA_pol_sf"/>
</dbReference>
<accession>A5AWX8</accession>
<protein>
    <recommendedName>
        <fullName evidence="2">Reverse transcriptase Ty1/copia-type domain-containing protein</fullName>
    </recommendedName>
</protein>
<feature type="transmembrane region" description="Helical" evidence="1">
    <location>
        <begin position="108"/>
        <end position="126"/>
    </location>
</feature>
<sequence length="153" mass="17630">MTTYDSSLFFHTSVSGIILLLVYVDDIIITGTDCGLITKLQQLLHTTFHMKDLRQLTYFLGFEVHHRASDVRNKIVFLNPLLRSSTMPCLLLVLKLYGYAVFLRSLGFLRLLLHLFMLITLVLFRLPPIPFFMNGPSTLRLIVILFETPWKVG</sequence>
<dbReference type="EMBL" id="AM438634">
    <property type="protein sequence ID" value="CAN73881.1"/>
    <property type="molecule type" value="Genomic_DNA"/>
</dbReference>
<organism evidence="3">
    <name type="scientific">Vitis vinifera</name>
    <name type="common">Grape</name>
    <dbReference type="NCBI Taxonomy" id="29760"/>
    <lineage>
        <taxon>Eukaryota</taxon>
        <taxon>Viridiplantae</taxon>
        <taxon>Streptophyta</taxon>
        <taxon>Embryophyta</taxon>
        <taxon>Tracheophyta</taxon>
        <taxon>Spermatophyta</taxon>
        <taxon>Magnoliopsida</taxon>
        <taxon>eudicotyledons</taxon>
        <taxon>Gunneridae</taxon>
        <taxon>Pentapetalae</taxon>
        <taxon>rosids</taxon>
        <taxon>Vitales</taxon>
        <taxon>Vitaceae</taxon>
        <taxon>Viteae</taxon>
        <taxon>Vitis</taxon>
    </lineage>
</organism>
<reference evidence="3" key="1">
    <citation type="journal article" date="2007" name="PLoS ONE">
        <title>The first genome sequence of an elite grapevine cultivar (Pinot noir Vitis vinifera L.): coping with a highly heterozygous genome.</title>
        <authorList>
            <person name="Velasco R."/>
            <person name="Zharkikh A."/>
            <person name="Troggio M."/>
            <person name="Cartwright D.A."/>
            <person name="Cestaro A."/>
            <person name="Pruss D."/>
            <person name="Pindo M."/>
            <person name="FitzGerald L.M."/>
            <person name="Vezzulli S."/>
            <person name="Reid J."/>
            <person name="Malacarne G."/>
            <person name="Iliev D."/>
            <person name="Coppola G."/>
            <person name="Wardell B."/>
            <person name="Micheletti D."/>
            <person name="Macalma T."/>
            <person name="Facci M."/>
            <person name="Mitchell J.T."/>
            <person name="Perazzolli M."/>
            <person name="Eldredge G."/>
            <person name="Gatto P."/>
            <person name="Oyzerski R."/>
            <person name="Moretto M."/>
            <person name="Gutin N."/>
            <person name="Stefanini M."/>
            <person name="Chen Y."/>
            <person name="Segala C."/>
            <person name="Davenport C."/>
            <person name="Dematte L."/>
            <person name="Mraz A."/>
            <person name="Battilana J."/>
            <person name="Stormo K."/>
            <person name="Costa F."/>
            <person name="Tao Q."/>
            <person name="Si-Ammour A."/>
            <person name="Harkins T."/>
            <person name="Lackey A."/>
            <person name="Perbost C."/>
            <person name="Taillon B."/>
            <person name="Stella A."/>
            <person name="Solovyev V."/>
            <person name="Fawcett J.A."/>
            <person name="Sterck L."/>
            <person name="Vandepoele K."/>
            <person name="Grando S.M."/>
            <person name="Toppo S."/>
            <person name="Moser C."/>
            <person name="Lanchbury J."/>
            <person name="Bogden R."/>
            <person name="Skolnick M."/>
            <person name="Sgaramella V."/>
            <person name="Bhatnagar S.K."/>
            <person name="Fontana P."/>
            <person name="Gutin A."/>
            <person name="Van de Peer Y."/>
            <person name="Salamini F."/>
            <person name="Viola R."/>
        </authorList>
    </citation>
    <scope>NUCLEOTIDE SEQUENCE</scope>
</reference>
<proteinExistence type="predicted"/>
<feature type="transmembrane region" description="Helical" evidence="1">
    <location>
        <begin position="81"/>
        <end position="102"/>
    </location>
</feature>
<evidence type="ECO:0000259" key="2">
    <source>
        <dbReference type="Pfam" id="PF07727"/>
    </source>
</evidence>
<keyword evidence="1" id="KW-1133">Transmembrane helix</keyword>
<evidence type="ECO:0000313" key="3">
    <source>
        <dbReference type="EMBL" id="CAN73881.1"/>
    </source>
</evidence>
<dbReference type="AlphaFoldDB" id="A5AWX8"/>
<name>A5AWX8_VITVI</name>
<dbReference type="SUPFAM" id="SSF56672">
    <property type="entry name" value="DNA/RNA polymerases"/>
    <property type="match status" value="1"/>
</dbReference>
<feature type="transmembrane region" description="Helical" evidence="1">
    <location>
        <begin position="6"/>
        <end position="24"/>
    </location>
</feature>